<protein>
    <submittedName>
        <fullName evidence="1">Uncharacterized protein</fullName>
    </submittedName>
</protein>
<sequence>MCDRADRCANTLNPIDTQELGRAIHPFCLLLPYTIKHPPVWDPVSFCDEIKELYKSVTELRYAKPTLLKRGFSTQFFVRSWCLFSSEDTKRNFLDRL</sequence>
<dbReference type="EMBL" id="JAACXV010000234">
    <property type="protein sequence ID" value="KAF7281594.1"/>
    <property type="molecule type" value="Genomic_DNA"/>
</dbReference>
<dbReference type="AlphaFoldDB" id="A0A834MKD9"/>
<reference evidence="1" key="1">
    <citation type="submission" date="2020-08" db="EMBL/GenBank/DDBJ databases">
        <title>Genome sequencing and assembly of the red palm weevil Rhynchophorus ferrugineus.</title>
        <authorList>
            <person name="Dias G.B."/>
            <person name="Bergman C.M."/>
            <person name="Manee M."/>
        </authorList>
    </citation>
    <scope>NUCLEOTIDE SEQUENCE</scope>
    <source>
        <strain evidence="1">AA-2017</strain>
        <tissue evidence="1">Whole larva</tissue>
    </source>
</reference>
<evidence type="ECO:0000313" key="2">
    <source>
        <dbReference type="Proteomes" id="UP000625711"/>
    </source>
</evidence>
<name>A0A834MKD9_RHYFE</name>
<keyword evidence="2" id="KW-1185">Reference proteome</keyword>
<proteinExistence type="predicted"/>
<evidence type="ECO:0000313" key="1">
    <source>
        <dbReference type="EMBL" id="KAF7281594.1"/>
    </source>
</evidence>
<gene>
    <name evidence="1" type="ORF">GWI33_004515</name>
</gene>
<organism evidence="1 2">
    <name type="scientific">Rhynchophorus ferrugineus</name>
    <name type="common">Red palm weevil</name>
    <name type="synonym">Curculio ferrugineus</name>
    <dbReference type="NCBI Taxonomy" id="354439"/>
    <lineage>
        <taxon>Eukaryota</taxon>
        <taxon>Metazoa</taxon>
        <taxon>Ecdysozoa</taxon>
        <taxon>Arthropoda</taxon>
        <taxon>Hexapoda</taxon>
        <taxon>Insecta</taxon>
        <taxon>Pterygota</taxon>
        <taxon>Neoptera</taxon>
        <taxon>Endopterygota</taxon>
        <taxon>Coleoptera</taxon>
        <taxon>Polyphaga</taxon>
        <taxon>Cucujiformia</taxon>
        <taxon>Curculionidae</taxon>
        <taxon>Dryophthorinae</taxon>
        <taxon>Rhynchophorus</taxon>
    </lineage>
</organism>
<comment type="caution">
    <text evidence="1">The sequence shown here is derived from an EMBL/GenBank/DDBJ whole genome shotgun (WGS) entry which is preliminary data.</text>
</comment>
<accession>A0A834MKD9</accession>
<dbReference type="Proteomes" id="UP000625711">
    <property type="component" value="Unassembled WGS sequence"/>
</dbReference>